<name>G2MTF6_9THEO</name>
<dbReference type="Gene3D" id="2.30.130.60">
    <property type="match status" value="1"/>
</dbReference>
<evidence type="ECO:0000313" key="9">
    <source>
        <dbReference type="EMBL" id="AEM79412.1"/>
    </source>
</evidence>
<dbReference type="InterPro" id="IPR011023">
    <property type="entry name" value="Nop2p"/>
</dbReference>
<feature type="domain" description="SAM-dependent MTase RsmB/NOP-type" evidence="8">
    <location>
        <begin position="24"/>
        <end position="303"/>
    </location>
</feature>
<feature type="binding site" evidence="7">
    <location>
        <position position="135"/>
    </location>
    <ligand>
        <name>S-adenosyl-L-methionine</name>
        <dbReference type="ChEBI" id="CHEBI:59789"/>
    </ligand>
</feature>
<dbReference type="GO" id="GO:0006396">
    <property type="term" value="P:RNA processing"/>
    <property type="evidence" value="ECO:0007669"/>
    <property type="project" value="InterPro"/>
</dbReference>
<dbReference type="GO" id="GO:0008173">
    <property type="term" value="F:RNA methyltransferase activity"/>
    <property type="evidence" value="ECO:0007669"/>
    <property type="project" value="InterPro"/>
</dbReference>
<evidence type="ECO:0000256" key="7">
    <source>
        <dbReference type="PROSITE-ProRule" id="PRU01023"/>
    </source>
</evidence>
<evidence type="ECO:0000256" key="3">
    <source>
        <dbReference type="ARBA" id="ARBA00022603"/>
    </source>
</evidence>
<dbReference type="STRING" id="697303.Thewi_2047"/>
<dbReference type="InterPro" id="IPR023267">
    <property type="entry name" value="RCMT"/>
</dbReference>
<dbReference type="GO" id="GO:0003723">
    <property type="term" value="F:RNA binding"/>
    <property type="evidence" value="ECO:0007669"/>
    <property type="project" value="UniProtKB-UniRule"/>
</dbReference>
<keyword evidence="4 7" id="KW-0808">Transferase</keyword>
<protein>
    <submittedName>
        <fullName evidence="9">RNA methylase, NOL1/NOP2/sun family</fullName>
    </submittedName>
</protein>
<dbReference type="InterPro" id="IPR029063">
    <property type="entry name" value="SAM-dependent_MTases_sf"/>
</dbReference>
<dbReference type="InterPro" id="IPR049560">
    <property type="entry name" value="MeTrfase_RsmB-F_NOP2_cat"/>
</dbReference>
<dbReference type="eggNOG" id="COG3270">
    <property type="taxonomic scope" value="Bacteria"/>
</dbReference>
<dbReference type="PANTHER" id="PTHR22807:SF30">
    <property type="entry name" value="28S RRNA (CYTOSINE(4447)-C(5))-METHYLTRANSFERASE-RELATED"/>
    <property type="match status" value="1"/>
</dbReference>
<dbReference type="Pfam" id="PF01189">
    <property type="entry name" value="Methyltr_RsmB-F"/>
    <property type="match status" value="1"/>
</dbReference>
<dbReference type="InterPro" id="IPR027391">
    <property type="entry name" value="Nol1_Nop2_Fmu_2"/>
</dbReference>
<feature type="binding site" evidence="7">
    <location>
        <begin position="111"/>
        <end position="117"/>
    </location>
    <ligand>
        <name>S-adenosyl-L-methionine</name>
        <dbReference type="ChEBI" id="CHEBI:59789"/>
    </ligand>
</feature>
<dbReference type="CDD" id="cd21147">
    <property type="entry name" value="RsmF_methylt_CTD1"/>
    <property type="match status" value="1"/>
</dbReference>
<proteinExistence type="inferred from homology"/>
<evidence type="ECO:0000256" key="5">
    <source>
        <dbReference type="ARBA" id="ARBA00022691"/>
    </source>
</evidence>
<dbReference type="Pfam" id="PF13636">
    <property type="entry name" value="Methyltranf_PUA"/>
    <property type="match status" value="1"/>
</dbReference>
<keyword evidence="6 7" id="KW-0694">RNA-binding</keyword>
<comment type="caution">
    <text evidence="7">Lacks conserved residue(s) required for the propagation of feature annotation.</text>
</comment>
<evidence type="ECO:0000256" key="1">
    <source>
        <dbReference type="ARBA" id="ARBA00007494"/>
    </source>
</evidence>
<dbReference type="Gene3D" id="3.30.70.1170">
    <property type="entry name" value="Sun protein, domain 3"/>
    <property type="match status" value="1"/>
</dbReference>
<dbReference type="GO" id="GO:0001510">
    <property type="term" value="P:RNA methylation"/>
    <property type="evidence" value="ECO:0007669"/>
    <property type="project" value="InterPro"/>
</dbReference>
<dbReference type="PRINTS" id="PR02008">
    <property type="entry name" value="RCMTFAMILY"/>
</dbReference>
<dbReference type="InterPro" id="IPR001678">
    <property type="entry name" value="MeTrfase_RsmB-F_NOP2_dom"/>
</dbReference>
<dbReference type="PROSITE" id="PS51686">
    <property type="entry name" value="SAM_MT_RSMB_NOP"/>
    <property type="match status" value="1"/>
</dbReference>
<keyword evidence="5 7" id="KW-0949">S-adenosyl-L-methionine</keyword>
<dbReference type="CDD" id="cd02440">
    <property type="entry name" value="AdoMet_MTases"/>
    <property type="match status" value="1"/>
</dbReference>
<dbReference type="InterPro" id="IPR018314">
    <property type="entry name" value="RsmB/NOL1/NOP2-like_CS"/>
</dbReference>
<gene>
    <name evidence="9" type="ORF">Thewi_2047</name>
</gene>
<sequence length="469" mass="54363">MKITVKEEFLKKMEQLLKEEYEDFLKEYDKKPQKGLRVNTLKIGVEELKRIVPFEITPIPWCPTGFYYDKEEKAGNHLYHILGLYYIQEPTAMAVVEVLDPKPGEKILDVSAAPGGKTTHIATKIGDEGIIVANEIDKKRIKALVENVERMGIRNIVITNETPEKLTTAFEGYFDKILVDAPCSGEGMFRKDPTARKIWSLNNVISCSIIQKNILRNVASLLKPGGILVYSTCTFSPEENEGVIKKFLEERPEFEVEESELSKYFDRGHPEWVTGPLELKKCMRLWPHKVRGEGHFIAKLRKKEADVPDSRFKKAKGKRKQKELQLFYDFADKYLSLDLDNLNIEVHNDFVYHVPEGLPDLSNIKVYRYGWQLGELKKNRFEPSHWLSMGIKTSQAKRHLELTKEQREKYLNGETFELDLEDGWILFTIEGFPAGWGRIAKGVVKNYYPKWLRDIEVWEDTTVEINSKK</sequence>
<keyword evidence="3 7" id="KW-0489">Methyltransferase</keyword>
<dbReference type="GO" id="GO:0008757">
    <property type="term" value="F:S-adenosylmethionine-dependent methyltransferase activity"/>
    <property type="evidence" value="ECO:0007669"/>
    <property type="project" value="InterPro"/>
</dbReference>
<keyword evidence="2" id="KW-0963">Cytoplasm</keyword>
<dbReference type="Pfam" id="PF17125">
    <property type="entry name" value="Methyltr_RsmF_N"/>
    <property type="match status" value="1"/>
</dbReference>
<evidence type="ECO:0000256" key="6">
    <source>
        <dbReference type="ARBA" id="ARBA00022884"/>
    </source>
</evidence>
<organism evidence="9 10">
    <name type="scientific">Thermoanaerobacter wiegelii Rt8.B1</name>
    <dbReference type="NCBI Taxonomy" id="697303"/>
    <lineage>
        <taxon>Bacteria</taxon>
        <taxon>Bacillati</taxon>
        <taxon>Bacillota</taxon>
        <taxon>Clostridia</taxon>
        <taxon>Thermoanaerobacterales</taxon>
        <taxon>Thermoanaerobacteraceae</taxon>
        <taxon>Thermoanaerobacter</taxon>
    </lineage>
</organism>
<dbReference type="Pfam" id="PF17126">
    <property type="entry name" value="RsmF_methylt_CI"/>
    <property type="match status" value="1"/>
</dbReference>
<dbReference type="eggNOG" id="COG0144">
    <property type="taxonomic scope" value="Bacteria"/>
</dbReference>
<dbReference type="Gene3D" id="3.40.50.150">
    <property type="entry name" value="Vaccinia Virus protein VP39"/>
    <property type="match status" value="1"/>
</dbReference>
<dbReference type="InterPro" id="IPR031341">
    <property type="entry name" value="Methyltr_RsmF_N"/>
</dbReference>
<evidence type="ECO:0000259" key="8">
    <source>
        <dbReference type="PROSITE" id="PS51686"/>
    </source>
</evidence>
<dbReference type="Proteomes" id="UP000008276">
    <property type="component" value="Chromosome"/>
</dbReference>
<keyword evidence="10" id="KW-1185">Reference proteome</keyword>
<dbReference type="AlphaFoldDB" id="G2MTF6"/>
<dbReference type="HOGENOM" id="CLU_005316_6_1_9"/>
<accession>G2MTF6</accession>
<reference evidence="9 10" key="1">
    <citation type="submission" date="2011-08" db="EMBL/GenBank/DDBJ databases">
        <title>Complete sequence of Thermoanaerobacter wiegelii Rt8.B1.</title>
        <authorList>
            <consortium name="US DOE Joint Genome Institute"/>
            <person name="Lucas S."/>
            <person name="Han J."/>
            <person name="Lapidus A."/>
            <person name="Cheng J.-F."/>
            <person name="Goodwin L."/>
            <person name="Pitluck S."/>
            <person name="Peters L."/>
            <person name="Mikhailova N."/>
            <person name="Zeytun A."/>
            <person name="Daligault H."/>
            <person name="Detter J.C."/>
            <person name="Han C."/>
            <person name="Tapia R."/>
            <person name="Land M."/>
            <person name="Hauser L."/>
            <person name="Kyrpides N."/>
            <person name="Ivanova N."/>
            <person name="Pagani I."/>
            <person name="Hemme C."/>
            <person name="Woyke T."/>
        </authorList>
    </citation>
    <scope>NUCLEOTIDE SEQUENCE [LARGE SCALE GENOMIC DNA]</scope>
    <source>
        <strain evidence="9 10">Rt8.B1</strain>
    </source>
</reference>
<dbReference type="PANTHER" id="PTHR22807">
    <property type="entry name" value="NOP2 YEAST -RELATED NOL1/NOP2/FMU SUN DOMAIN-CONTAINING"/>
    <property type="match status" value="1"/>
</dbReference>
<dbReference type="PROSITE" id="PS01153">
    <property type="entry name" value="NOL1_NOP2_SUN"/>
    <property type="match status" value="1"/>
</dbReference>
<evidence type="ECO:0000256" key="4">
    <source>
        <dbReference type="ARBA" id="ARBA00022679"/>
    </source>
</evidence>
<dbReference type="EMBL" id="CP002991">
    <property type="protein sequence ID" value="AEM79412.1"/>
    <property type="molecule type" value="Genomic_DNA"/>
</dbReference>
<feature type="active site" description="Nucleophile" evidence="7">
    <location>
        <position position="233"/>
    </location>
</feature>
<dbReference type="SUPFAM" id="SSF53335">
    <property type="entry name" value="S-adenosyl-L-methionine-dependent methyltransferases"/>
    <property type="match status" value="1"/>
</dbReference>
<evidence type="ECO:0000313" key="10">
    <source>
        <dbReference type="Proteomes" id="UP000008276"/>
    </source>
</evidence>
<evidence type="ECO:0000256" key="2">
    <source>
        <dbReference type="ARBA" id="ARBA00022490"/>
    </source>
</evidence>
<dbReference type="InterPro" id="IPR031340">
    <property type="entry name" value="RsmF_methylt_CI"/>
</dbReference>
<dbReference type="KEGG" id="twi:Thewi_2047"/>
<dbReference type="NCBIfam" id="TIGR00446">
    <property type="entry name" value="nop2p"/>
    <property type="match status" value="1"/>
</dbReference>
<comment type="similarity">
    <text evidence="1 7">Belongs to the class I-like SAM-binding methyltransferase superfamily. RsmB/NOP family.</text>
</comment>
<dbReference type="RefSeq" id="WP_014063354.1">
    <property type="nucleotide sequence ID" value="NC_015958.1"/>
</dbReference>
<feature type="binding site" evidence="7">
    <location>
        <position position="180"/>
    </location>
    <ligand>
        <name>S-adenosyl-L-methionine</name>
        <dbReference type="ChEBI" id="CHEBI:59789"/>
    </ligand>
</feature>